<comment type="subcellular location">
    <subcellularLocation>
        <location evidence="3">Basolateral cell membrane</location>
        <topology evidence="3">Multi-pass membrane protein</topology>
    </subcellularLocation>
    <subcellularLocation>
        <location evidence="2">Cell membrane</location>
        <location evidence="2">Sarcolemma</location>
        <topology evidence="2">Multi-pass membrane protein</topology>
    </subcellularLocation>
    <subcellularLocation>
        <location evidence="1">Cell projection</location>
    </subcellularLocation>
    <subcellularLocation>
        <location evidence="4">Endosome membrane</location>
    </subcellularLocation>
</comment>
<dbReference type="Proteomes" id="UP001295444">
    <property type="component" value="Chromosome 05"/>
</dbReference>
<feature type="transmembrane region" description="Helical" evidence="21">
    <location>
        <begin position="231"/>
        <end position="252"/>
    </location>
</feature>
<dbReference type="GO" id="GO:0042995">
    <property type="term" value="C:cell projection"/>
    <property type="evidence" value="ECO:0007669"/>
    <property type="project" value="UniProtKB-SubCell"/>
</dbReference>
<dbReference type="GO" id="GO:0010008">
    <property type="term" value="C:endosome membrane"/>
    <property type="evidence" value="ECO:0007669"/>
    <property type="project" value="UniProtKB-SubCell"/>
</dbReference>
<comment type="subunit">
    <text evidence="19">Homotetramer. The tetramers can form oligomeric arrays in membranes. The size of the oligomers differs between tissues and is smaller in skeletal muscle than in brain. Interaction between AQP4 oligomeric arrays in close-by cells can contribute to cell-cell adhesion. Part of a complex containing MLC1, TRPV4, HEPACAM and ATP1B1.</text>
</comment>
<evidence type="ECO:0000256" key="5">
    <source>
        <dbReference type="ARBA" id="ARBA00006175"/>
    </source>
</evidence>
<dbReference type="AlphaFoldDB" id="A0AAD1S3K5"/>
<evidence type="ECO:0000256" key="19">
    <source>
        <dbReference type="ARBA" id="ARBA00046979"/>
    </source>
</evidence>
<evidence type="ECO:0000256" key="17">
    <source>
        <dbReference type="ARBA" id="ARBA00023288"/>
    </source>
</evidence>
<dbReference type="SUPFAM" id="SSF81338">
    <property type="entry name" value="Aquaporin-like"/>
    <property type="match status" value="1"/>
</dbReference>
<keyword evidence="14" id="KW-0564">Palmitate</keyword>
<evidence type="ECO:0000256" key="13">
    <source>
        <dbReference type="ARBA" id="ARBA00023136"/>
    </source>
</evidence>
<dbReference type="InterPro" id="IPR023277">
    <property type="entry name" value="Aquaporin_8"/>
</dbReference>
<evidence type="ECO:0000256" key="15">
    <source>
        <dbReference type="ARBA" id="ARBA00023180"/>
    </source>
</evidence>
<dbReference type="Pfam" id="PF00230">
    <property type="entry name" value="MIP"/>
    <property type="match status" value="1"/>
</dbReference>
<evidence type="ECO:0000256" key="16">
    <source>
        <dbReference type="ARBA" id="ARBA00023273"/>
    </source>
</evidence>
<dbReference type="PANTHER" id="PTHR19139:SF34">
    <property type="entry name" value="AQUAPORIN-4"/>
    <property type="match status" value="1"/>
</dbReference>
<evidence type="ECO:0000256" key="4">
    <source>
        <dbReference type="ARBA" id="ARBA00004608"/>
    </source>
</evidence>
<keyword evidence="15" id="KW-0325">Glycoprotein</keyword>
<evidence type="ECO:0000256" key="7">
    <source>
        <dbReference type="ARBA" id="ARBA00022475"/>
    </source>
</evidence>
<keyword evidence="10" id="KW-0677">Repeat</keyword>
<evidence type="ECO:0000256" key="2">
    <source>
        <dbReference type="ARBA" id="ARBA00004415"/>
    </source>
</evidence>
<feature type="transmembrane region" description="Helical" evidence="21">
    <location>
        <begin position="37"/>
        <end position="61"/>
    </location>
</feature>
<evidence type="ECO:0000313" key="22">
    <source>
        <dbReference type="EMBL" id="CAH2292084.1"/>
    </source>
</evidence>
<keyword evidence="17" id="KW-0449">Lipoprotein</keyword>
<keyword evidence="9 20" id="KW-0812">Transmembrane</keyword>
<keyword evidence="13 21" id="KW-0472">Membrane</keyword>
<dbReference type="PANTHER" id="PTHR19139">
    <property type="entry name" value="AQUAPORIN TRANSPORTER"/>
    <property type="match status" value="1"/>
</dbReference>
<dbReference type="EMBL" id="OW240916">
    <property type="protein sequence ID" value="CAH2292084.1"/>
    <property type="molecule type" value="Genomic_DNA"/>
</dbReference>
<evidence type="ECO:0000256" key="20">
    <source>
        <dbReference type="RuleBase" id="RU000477"/>
    </source>
</evidence>
<evidence type="ECO:0000256" key="6">
    <source>
        <dbReference type="ARBA" id="ARBA00022448"/>
    </source>
</evidence>
<keyword evidence="11" id="KW-0967">Endosome</keyword>
<gene>
    <name evidence="22" type="ORF">PECUL_23A062116</name>
</gene>
<dbReference type="PRINTS" id="PR00783">
    <property type="entry name" value="MINTRINSICP"/>
</dbReference>
<dbReference type="Gene3D" id="1.20.1080.10">
    <property type="entry name" value="Glycerol uptake facilitator protein"/>
    <property type="match status" value="1"/>
</dbReference>
<keyword evidence="7" id="KW-1003">Cell membrane</keyword>
<reference evidence="22" key="1">
    <citation type="submission" date="2022-03" db="EMBL/GenBank/DDBJ databases">
        <authorList>
            <person name="Alioto T."/>
            <person name="Alioto T."/>
            <person name="Gomez Garrido J."/>
        </authorList>
    </citation>
    <scope>NUCLEOTIDE SEQUENCE</scope>
</reference>
<dbReference type="PROSITE" id="PS00221">
    <property type="entry name" value="MIP"/>
    <property type="match status" value="1"/>
</dbReference>
<dbReference type="GO" id="GO:0016323">
    <property type="term" value="C:basolateral plasma membrane"/>
    <property type="evidence" value="ECO:0007669"/>
    <property type="project" value="UniProtKB-SubCell"/>
</dbReference>
<evidence type="ECO:0000256" key="14">
    <source>
        <dbReference type="ARBA" id="ARBA00023139"/>
    </source>
</evidence>
<keyword evidence="8" id="KW-0597">Phosphoprotein</keyword>
<organism evidence="22 23">
    <name type="scientific">Pelobates cultripes</name>
    <name type="common">Western spadefoot toad</name>
    <dbReference type="NCBI Taxonomy" id="61616"/>
    <lineage>
        <taxon>Eukaryota</taxon>
        <taxon>Metazoa</taxon>
        <taxon>Chordata</taxon>
        <taxon>Craniata</taxon>
        <taxon>Vertebrata</taxon>
        <taxon>Euteleostomi</taxon>
        <taxon>Amphibia</taxon>
        <taxon>Batrachia</taxon>
        <taxon>Anura</taxon>
        <taxon>Pelobatoidea</taxon>
        <taxon>Pelobatidae</taxon>
        <taxon>Pelobates</taxon>
    </lineage>
</organism>
<evidence type="ECO:0000256" key="9">
    <source>
        <dbReference type="ARBA" id="ARBA00022692"/>
    </source>
</evidence>
<dbReference type="InterPro" id="IPR000425">
    <property type="entry name" value="MIP"/>
</dbReference>
<name>A0AAD1S3K5_PELCU</name>
<keyword evidence="16" id="KW-0966">Cell projection</keyword>
<feature type="transmembrane region" description="Helical" evidence="21">
    <location>
        <begin position="188"/>
        <end position="211"/>
    </location>
</feature>
<sequence length="262" mass="27647">MAKSNQYNIVTELQIMASTSRETLTAPEKQKPNILEIYVQPCLVELLGTTLLISIVCLSVMTNPDGASPLQPALAQGFTLASLISVLGNVSGGHFNPAITLAVVLCGGMTPILIIPYWICQLSGGMLGALLAKGLADEASFVNQTGAACMVNSRTTVGKAVGVEIVMTFFLILIVLMGVVGERSKTKLAPYSVAFTLIAAILIGGSISGSCLNPARALGPAIVASYWDYHWVYWVGPTVGSLLVSIGFRFLLAGQAHRLFCK</sequence>
<dbReference type="FunFam" id="1.20.1080.10:FF:000019">
    <property type="entry name" value="AQuaPorin or aquaglyceroporin related"/>
    <property type="match status" value="1"/>
</dbReference>
<comment type="similarity">
    <text evidence="5 20">Belongs to the MIP/aquaporin (TC 1.A.8) family.</text>
</comment>
<proteinExistence type="inferred from homology"/>
<accession>A0AAD1S3K5</accession>
<feature type="transmembrane region" description="Helical" evidence="21">
    <location>
        <begin position="73"/>
        <end position="91"/>
    </location>
</feature>
<evidence type="ECO:0000256" key="12">
    <source>
        <dbReference type="ARBA" id="ARBA00022989"/>
    </source>
</evidence>
<feature type="transmembrane region" description="Helical" evidence="21">
    <location>
        <begin position="98"/>
        <end position="119"/>
    </location>
</feature>
<dbReference type="PRINTS" id="PR02020">
    <property type="entry name" value="AQUAPORIN8"/>
</dbReference>
<evidence type="ECO:0000256" key="21">
    <source>
        <dbReference type="SAM" id="Phobius"/>
    </source>
</evidence>
<dbReference type="InterPro" id="IPR022357">
    <property type="entry name" value="MIP_CS"/>
</dbReference>
<dbReference type="InterPro" id="IPR034294">
    <property type="entry name" value="Aquaporin_transptr"/>
</dbReference>
<keyword evidence="6 20" id="KW-0813">Transport</keyword>
<evidence type="ECO:0000256" key="11">
    <source>
        <dbReference type="ARBA" id="ARBA00022753"/>
    </source>
</evidence>
<evidence type="ECO:0000256" key="3">
    <source>
        <dbReference type="ARBA" id="ARBA00004554"/>
    </source>
</evidence>
<feature type="transmembrane region" description="Helical" evidence="21">
    <location>
        <begin position="160"/>
        <end position="181"/>
    </location>
</feature>
<dbReference type="GO" id="GO:0015250">
    <property type="term" value="F:water channel activity"/>
    <property type="evidence" value="ECO:0007669"/>
    <property type="project" value="TreeGrafter"/>
</dbReference>
<evidence type="ECO:0000313" key="23">
    <source>
        <dbReference type="Proteomes" id="UP001295444"/>
    </source>
</evidence>
<protein>
    <recommendedName>
        <fullName evidence="18">Aquaporin-4</fullName>
    </recommendedName>
</protein>
<dbReference type="GO" id="GO:0042383">
    <property type="term" value="C:sarcolemma"/>
    <property type="evidence" value="ECO:0007669"/>
    <property type="project" value="UniProtKB-SubCell"/>
</dbReference>
<keyword evidence="23" id="KW-1185">Reference proteome</keyword>
<evidence type="ECO:0000256" key="1">
    <source>
        <dbReference type="ARBA" id="ARBA00004316"/>
    </source>
</evidence>
<evidence type="ECO:0000256" key="10">
    <source>
        <dbReference type="ARBA" id="ARBA00022737"/>
    </source>
</evidence>
<dbReference type="InterPro" id="IPR023271">
    <property type="entry name" value="Aquaporin-like"/>
</dbReference>
<keyword evidence="12 21" id="KW-1133">Transmembrane helix</keyword>
<evidence type="ECO:0000256" key="8">
    <source>
        <dbReference type="ARBA" id="ARBA00022553"/>
    </source>
</evidence>
<evidence type="ECO:0000256" key="18">
    <source>
        <dbReference type="ARBA" id="ARBA00040878"/>
    </source>
</evidence>